<feature type="chain" id="PRO_5019427595" evidence="1">
    <location>
        <begin position="23"/>
        <end position="384"/>
    </location>
</feature>
<feature type="signal peptide" evidence="1">
    <location>
        <begin position="1"/>
        <end position="22"/>
    </location>
</feature>
<name>A0A448L3X5_9BACT</name>
<keyword evidence="3" id="KW-0378">Hydrolase</keyword>
<evidence type="ECO:0000256" key="1">
    <source>
        <dbReference type="SAM" id="SignalP"/>
    </source>
</evidence>
<keyword evidence="1" id="KW-0732">Signal</keyword>
<dbReference type="RefSeq" id="WP_018920705.1">
    <property type="nucleotide sequence ID" value="NZ_LR134384.1"/>
</dbReference>
<evidence type="ECO:0000259" key="2">
    <source>
        <dbReference type="Pfam" id="PF13201"/>
    </source>
</evidence>
<sequence length="384" mass="42357">MKIYSKMVAVAALCATFTSCFKDEAPNAECDIEEAFISVSNAKEVFNNLSDTLLQVSSTTTDLIFQIKRKATVTNFAPQFKLTEGATISPTNGSEHDFSKGPVVYTVTSQDGNYSRVYRVSFKKASVMVGDTVKFDFEHYVKANLTGLADFYKWQEKDGEGMQDVWGSGNAGFSLSAWDQPAEADPAIPIDGFDGKAVQLTTRSTGSLGKLVKMPIAAGNLFYGTFDLRNALADALKATQFGHPFNRKPLTVTGYYKYTPAKTVTDRASKVLEDVKDSAAIYAVFYRNHDDSGQKVVLDGSNIKTSNLIVAMADMDYVEPKEDWTEFEIKFKYLTDIDLDVLEQNGYSLALVFSSSKQGDRFIGAIGSTLCIDKVRIICEKEKK</sequence>
<dbReference type="GO" id="GO:0016787">
    <property type="term" value="F:hydrolase activity"/>
    <property type="evidence" value="ECO:0007669"/>
    <property type="project" value="UniProtKB-KW"/>
</dbReference>
<dbReference type="Pfam" id="PF13201">
    <property type="entry name" value="PCMD"/>
    <property type="match status" value="1"/>
</dbReference>
<dbReference type="KEGG" id="poc:NCTC13071_00651"/>
<evidence type="ECO:0000313" key="4">
    <source>
        <dbReference type="Proteomes" id="UP000274578"/>
    </source>
</evidence>
<dbReference type="Gene3D" id="2.60.120.890">
    <property type="entry name" value="BT2081, beta-jelly-roll domain"/>
    <property type="match status" value="1"/>
</dbReference>
<dbReference type="PROSITE" id="PS51257">
    <property type="entry name" value="PROKAR_LIPOPROTEIN"/>
    <property type="match status" value="1"/>
</dbReference>
<evidence type="ECO:0000313" key="3">
    <source>
        <dbReference type="EMBL" id="VEH14671.1"/>
    </source>
</evidence>
<dbReference type="Gene3D" id="2.60.40.2340">
    <property type="match status" value="1"/>
</dbReference>
<dbReference type="InterPro" id="IPR038653">
    <property type="entry name" value="Put_CMD_sf"/>
</dbReference>
<dbReference type="AlphaFoldDB" id="A0A448L3X5"/>
<dbReference type="EMBL" id="LR134384">
    <property type="protein sequence ID" value="VEH14671.1"/>
    <property type="molecule type" value="Genomic_DNA"/>
</dbReference>
<dbReference type="GeneID" id="85011546"/>
<organism evidence="3 4">
    <name type="scientific">Segatella oris</name>
    <dbReference type="NCBI Taxonomy" id="28135"/>
    <lineage>
        <taxon>Bacteria</taxon>
        <taxon>Pseudomonadati</taxon>
        <taxon>Bacteroidota</taxon>
        <taxon>Bacteroidia</taxon>
        <taxon>Bacteroidales</taxon>
        <taxon>Prevotellaceae</taxon>
        <taxon>Segatella</taxon>
    </lineage>
</organism>
<protein>
    <submittedName>
        <fullName evidence="3">Glycoside hydrolase</fullName>
    </submittedName>
</protein>
<accession>A0A448L3X5</accession>
<proteinExistence type="predicted"/>
<dbReference type="Proteomes" id="UP000274578">
    <property type="component" value="Chromosome 1"/>
</dbReference>
<dbReference type="InterPro" id="IPR025112">
    <property type="entry name" value="PCMD"/>
</dbReference>
<gene>
    <name evidence="3" type="ORF">NCTC13071_00651</name>
</gene>
<reference evidence="3 4" key="1">
    <citation type="submission" date="2018-12" db="EMBL/GenBank/DDBJ databases">
        <authorList>
            <consortium name="Pathogen Informatics"/>
        </authorList>
    </citation>
    <scope>NUCLEOTIDE SEQUENCE [LARGE SCALE GENOMIC DNA]</scope>
    <source>
        <strain evidence="3 4">NCTC13071</strain>
    </source>
</reference>
<feature type="domain" description="Putative carbohydrate metabolism" evidence="2">
    <location>
        <begin position="136"/>
        <end position="378"/>
    </location>
</feature>